<accession>A0A517D8M8</accession>
<geneLocation type="plasmid" evidence="1 2">
    <name>unnamed</name>
</geneLocation>
<dbReference type="EMBL" id="CP041677">
    <property type="protein sequence ID" value="QDR73698.1"/>
    <property type="molecule type" value="Genomic_DNA"/>
</dbReference>
<organism evidence="1 2">
    <name type="scientific">Limosilactobacillus reuteri</name>
    <name type="common">Lactobacillus reuteri</name>
    <dbReference type="NCBI Taxonomy" id="1598"/>
    <lineage>
        <taxon>Bacteria</taxon>
        <taxon>Bacillati</taxon>
        <taxon>Bacillota</taxon>
        <taxon>Bacilli</taxon>
        <taxon>Lactobacillales</taxon>
        <taxon>Lactobacillaceae</taxon>
        <taxon>Limosilactobacillus</taxon>
    </lineage>
</organism>
<name>A0A517D8M8_LIMRT</name>
<dbReference type="Pfam" id="PF13151">
    <property type="entry name" value="DUF3990"/>
    <property type="match status" value="1"/>
</dbReference>
<gene>
    <name evidence="1" type="ORF">FOD75_11450</name>
</gene>
<dbReference type="RefSeq" id="WP_144228048.1">
    <property type="nucleotide sequence ID" value="NZ_CP041677.1"/>
</dbReference>
<protein>
    <submittedName>
        <fullName evidence="1">DUF3990 domain-containing protein</fullName>
    </submittedName>
</protein>
<keyword evidence="1" id="KW-0614">Plasmid</keyword>
<evidence type="ECO:0000313" key="2">
    <source>
        <dbReference type="Proteomes" id="UP000316394"/>
    </source>
</evidence>
<reference evidence="1 2" key="1">
    <citation type="submission" date="2019-07" db="EMBL/GenBank/DDBJ databases">
        <title>Gastrointestinal microbiota of Peromyscus leucopus, the white-footed mouse.</title>
        <authorList>
            <person name="Milovic A."/>
            <person name="Bassam K."/>
            <person name="Barbour A.G."/>
        </authorList>
    </citation>
    <scope>NUCLEOTIDE SEQUENCE [LARGE SCALE GENOMIC DNA]</scope>
    <source>
        <strain evidence="1 2">LL7</strain>
        <plasmid evidence="1 2">unnamed</plasmid>
    </source>
</reference>
<evidence type="ECO:0000313" key="1">
    <source>
        <dbReference type="EMBL" id="QDR73698.1"/>
    </source>
</evidence>
<dbReference type="InterPro" id="IPR025051">
    <property type="entry name" value="DUF3990"/>
</dbReference>
<proteinExistence type="predicted"/>
<dbReference type="Proteomes" id="UP000316394">
    <property type="component" value="Plasmid unnamed"/>
</dbReference>
<sequence>MIDMPLWDVNSMENIIKLYHGSDVMVIIPEIMHTQRTHDFWDAFYLTTSITPAENWARYVAKKEK</sequence>
<dbReference type="AlphaFoldDB" id="A0A517D8M8"/>